<evidence type="ECO:0000256" key="2">
    <source>
        <dbReference type="SAM" id="MobiDB-lite"/>
    </source>
</evidence>
<organism evidence="3 4">
    <name type="scientific">Acipenser oxyrinchus oxyrinchus</name>
    <dbReference type="NCBI Taxonomy" id="40147"/>
    <lineage>
        <taxon>Eukaryota</taxon>
        <taxon>Metazoa</taxon>
        <taxon>Chordata</taxon>
        <taxon>Craniata</taxon>
        <taxon>Vertebrata</taxon>
        <taxon>Euteleostomi</taxon>
        <taxon>Actinopterygii</taxon>
        <taxon>Chondrostei</taxon>
        <taxon>Acipenseriformes</taxon>
        <taxon>Acipenseridae</taxon>
        <taxon>Acipenser</taxon>
    </lineage>
</organism>
<feature type="region of interest" description="Disordered" evidence="2">
    <location>
        <begin position="327"/>
        <end position="371"/>
    </location>
</feature>
<dbReference type="Proteomes" id="UP001230051">
    <property type="component" value="Unassembled WGS sequence"/>
</dbReference>
<keyword evidence="4" id="KW-1185">Reference proteome</keyword>
<feature type="region of interest" description="Disordered" evidence="2">
    <location>
        <begin position="408"/>
        <end position="447"/>
    </location>
</feature>
<gene>
    <name evidence="3" type="primary">MORN1</name>
    <name evidence="3" type="ORF">AOXY_G25020</name>
</gene>
<dbReference type="SMART" id="SM00698">
    <property type="entry name" value="MORN"/>
    <property type="match status" value="8"/>
</dbReference>
<dbReference type="AlphaFoldDB" id="A0AAD8CTN0"/>
<dbReference type="Pfam" id="PF02493">
    <property type="entry name" value="MORN"/>
    <property type="match status" value="9"/>
</dbReference>
<keyword evidence="1" id="KW-0677">Repeat</keyword>
<accession>A0AAD8CTN0</accession>
<dbReference type="SUPFAM" id="SSF82185">
    <property type="entry name" value="Histone H3 K4-specific methyltransferase SET7/9 N-terminal domain"/>
    <property type="match status" value="1"/>
</dbReference>
<protein>
    <submittedName>
        <fullName evidence="3">MORN repeat-containing protein 1-like</fullName>
    </submittedName>
</protein>
<proteinExistence type="predicted"/>
<dbReference type="InterPro" id="IPR003409">
    <property type="entry name" value="MORN"/>
</dbReference>
<feature type="compositionally biased region" description="Polar residues" evidence="2">
    <location>
        <begin position="419"/>
        <end position="447"/>
    </location>
</feature>
<dbReference type="EMBL" id="JAGXEW010000026">
    <property type="protein sequence ID" value="KAK1157373.1"/>
    <property type="molecule type" value="Genomic_DNA"/>
</dbReference>
<evidence type="ECO:0000313" key="4">
    <source>
        <dbReference type="Proteomes" id="UP001230051"/>
    </source>
</evidence>
<dbReference type="PANTHER" id="PTHR23084:SF263">
    <property type="entry name" value="MORN REPEAT-CONTAINING PROTEIN 1"/>
    <property type="match status" value="1"/>
</dbReference>
<comment type="caution">
    <text evidence="3">The sequence shown here is derived from an EMBL/GenBank/DDBJ whole genome shotgun (WGS) entry which is preliminary data.</text>
</comment>
<name>A0AAD8CTN0_ACIOX</name>
<evidence type="ECO:0000256" key="1">
    <source>
        <dbReference type="ARBA" id="ARBA00022737"/>
    </source>
</evidence>
<evidence type="ECO:0000313" key="3">
    <source>
        <dbReference type="EMBL" id="KAK1157373.1"/>
    </source>
</evidence>
<reference evidence="3" key="1">
    <citation type="submission" date="2022-02" db="EMBL/GenBank/DDBJ databases">
        <title>Atlantic sturgeon de novo genome assembly.</title>
        <authorList>
            <person name="Stock M."/>
            <person name="Klopp C."/>
            <person name="Guiguen Y."/>
            <person name="Cabau C."/>
            <person name="Parinello H."/>
            <person name="Santidrian Yebra-Pimentel E."/>
            <person name="Kuhl H."/>
            <person name="Dirks R.P."/>
            <person name="Guessner J."/>
            <person name="Wuertz S."/>
            <person name="Du K."/>
            <person name="Schartl M."/>
        </authorList>
    </citation>
    <scope>NUCLEOTIDE SEQUENCE</scope>
    <source>
        <strain evidence="3">STURGEONOMICS-FGT-2020</strain>
        <tissue evidence="3">Whole blood</tissue>
    </source>
</reference>
<dbReference type="PANTHER" id="PTHR23084">
    <property type="entry name" value="PHOSPHATIDYLINOSITOL-4-PHOSPHATE 5-KINASE RELATED"/>
    <property type="match status" value="1"/>
</dbReference>
<dbReference type="Gene3D" id="2.20.110.10">
    <property type="entry name" value="Histone H3 K4-specific methyltransferase SET7/9 N-terminal domain"/>
    <property type="match status" value="4"/>
</dbReference>
<sequence length="501" mass="55023">MTTSIKQQRNSRYYVGEVKHQLRDGFGLYVYPNSFFRYEGEWKAGVKHGHGKLVMKDGSYYEGEFSRGEIDGNGLRYWASSGNTYSGQFGCGELHGFGVLQYGDGSRYEGEFSYGLREGHGFLLDKEGHAYQGSFHNNKKHGEGQMTCRNGDQYEGGWILDQRQGHGVLRFIDGSIYEGQWRNGLFNGQGSMIHCSGVIYEGMWTNGQPAGGASKIVIEGGDILEVFQDSPFTVEVQLQNNEGEMSAGESGRVLKLSAGVRYTELPTSCSSTTFLKMIEDMEEKPFPTPFGFECISYPLMEKMLERDHSRGSAPLAVIKSGFVLTDSPIPEGEVESGSGSDTMGSRGAPPSNLDGNMQLSGSEDDWQPPPANQRVEAGCAKFQNVMLAPPPTNYRAFLVMDELEKQKAAKKPAGRASSEKLTSSLDRSADSRSNIVSHVGGNSKSSLADSVNVRAGEYVIMVQDVTSPPFLNRPLPPAFVHLRVIPLKNSKISKSVRKESK</sequence>